<dbReference type="InParanoid" id="B5YJR7"/>
<proteinExistence type="predicted"/>
<keyword evidence="2" id="KW-1185">Reference proteome</keyword>
<reference evidence="2" key="1">
    <citation type="submission" date="2008-08" db="EMBL/GenBank/DDBJ databases">
        <title>The complete genome sequence of Thermodesulfovibrio yellowstonii strain ATCC 51303 / DSM 11347 / YP87.</title>
        <authorList>
            <person name="Dodson R.J."/>
            <person name="Durkin A.S."/>
            <person name="Wu M."/>
            <person name="Eisen J."/>
            <person name="Sutton G."/>
        </authorList>
    </citation>
    <scope>NUCLEOTIDE SEQUENCE [LARGE SCALE GENOMIC DNA]</scope>
    <source>
        <strain evidence="2">ATCC 51303 / DSM 11347 / YP87</strain>
    </source>
</reference>
<dbReference type="PATRIC" id="fig|289376.4.peg.633"/>
<dbReference type="RefSeq" id="WP_012546826.1">
    <property type="nucleotide sequence ID" value="NC_011296.1"/>
</dbReference>
<protein>
    <submittedName>
        <fullName evidence="1">Uncharacterized protein</fullName>
    </submittedName>
</protein>
<evidence type="ECO:0000313" key="1">
    <source>
        <dbReference type="EMBL" id="ACI22136.1"/>
    </source>
</evidence>
<gene>
    <name evidence="1" type="ordered locus">THEYE_A0639</name>
</gene>
<accession>B5YJR7</accession>
<dbReference type="HOGENOM" id="CLU_2095769_0_0_0"/>
<dbReference type="Proteomes" id="UP000000718">
    <property type="component" value="Chromosome"/>
</dbReference>
<evidence type="ECO:0000313" key="2">
    <source>
        <dbReference type="Proteomes" id="UP000000718"/>
    </source>
</evidence>
<organism evidence="1 2">
    <name type="scientific">Thermodesulfovibrio yellowstonii (strain ATCC 51303 / DSM 11347 / YP87)</name>
    <dbReference type="NCBI Taxonomy" id="289376"/>
    <lineage>
        <taxon>Bacteria</taxon>
        <taxon>Pseudomonadati</taxon>
        <taxon>Nitrospirota</taxon>
        <taxon>Thermodesulfovibrionia</taxon>
        <taxon>Thermodesulfovibrionales</taxon>
        <taxon>Thermodesulfovibrionaceae</taxon>
        <taxon>Thermodesulfovibrio</taxon>
    </lineage>
</organism>
<dbReference type="STRING" id="289376.THEYE_A0639"/>
<name>B5YJR7_THEYD</name>
<dbReference type="AlphaFoldDB" id="B5YJR7"/>
<dbReference type="EnsemblBacteria" id="ACI22136">
    <property type="protein sequence ID" value="ACI22136"/>
    <property type="gene ID" value="THEYE_A0639"/>
</dbReference>
<dbReference type="EMBL" id="CP001147">
    <property type="protein sequence ID" value="ACI22136.1"/>
    <property type="molecule type" value="Genomic_DNA"/>
</dbReference>
<sequence length="116" mass="13125">MLKSLQTVPSILIVGKNYLLDTRKVTSYPVVYVRKAGETIDLSSSESSKIGKRERIECPTSKFQPIIVISHPDFSDDLAVAKQMLENIFILLDPLEPFNRMLKAIEVLGKQDKTFQ</sequence>
<dbReference type="KEGG" id="tye:THEYE_A0639"/>
<reference evidence="1 2" key="2">
    <citation type="journal article" date="2015" name="Genome Announc.">
        <title>Genome Sequence of the Sulfate-Reducing Thermophilic Bacterium Thermodesulfovibrio yellowstonii Strain DSM 11347T (Phylum Nitrospirae).</title>
        <authorList>
            <person name="Bhatnagar S."/>
            <person name="Badger J.H."/>
            <person name="Madupu R."/>
            <person name="Khouri H.M."/>
            <person name="O'Connor E.M."/>
            <person name="Robb F.T."/>
            <person name="Ward N.L."/>
            <person name="Eisen J.A."/>
        </authorList>
    </citation>
    <scope>NUCLEOTIDE SEQUENCE [LARGE SCALE GENOMIC DNA]</scope>
    <source>
        <strain evidence="2">ATCC 51303 / DSM 11347 / YP87</strain>
    </source>
</reference>